<dbReference type="GO" id="GO:0046872">
    <property type="term" value="F:metal ion binding"/>
    <property type="evidence" value="ECO:0007669"/>
    <property type="project" value="UniProtKB-KW"/>
</dbReference>
<gene>
    <name evidence="18" type="primary">Dwil\GK23157</name>
    <name evidence="18" type="ORF">Dwil_GK23157</name>
</gene>
<keyword evidence="13" id="KW-0325">Glycoprotein</keyword>
<keyword evidence="19" id="KW-1185">Reference proteome</keyword>
<evidence type="ECO:0000256" key="8">
    <source>
        <dbReference type="ARBA" id="ARBA00022824"/>
    </source>
</evidence>
<feature type="transmembrane region" description="Helical" evidence="15">
    <location>
        <begin position="553"/>
        <end position="584"/>
    </location>
</feature>
<evidence type="ECO:0000256" key="14">
    <source>
        <dbReference type="ARBA" id="ARBA00078796"/>
    </source>
</evidence>
<feature type="transmembrane region" description="Helical" evidence="15">
    <location>
        <begin position="596"/>
        <end position="620"/>
    </location>
</feature>
<organism evidence="18 19">
    <name type="scientific">Drosophila willistoni</name>
    <name type="common">Fruit fly</name>
    <dbReference type="NCBI Taxonomy" id="7260"/>
    <lineage>
        <taxon>Eukaryota</taxon>
        <taxon>Metazoa</taxon>
        <taxon>Ecdysozoa</taxon>
        <taxon>Arthropoda</taxon>
        <taxon>Hexapoda</taxon>
        <taxon>Insecta</taxon>
        <taxon>Pterygota</taxon>
        <taxon>Neoptera</taxon>
        <taxon>Endopterygota</taxon>
        <taxon>Diptera</taxon>
        <taxon>Brachycera</taxon>
        <taxon>Muscomorpha</taxon>
        <taxon>Ephydroidea</taxon>
        <taxon>Drosophilidae</taxon>
        <taxon>Drosophila</taxon>
        <taxon>Sophophora</taxon>
    </lineage>
</organism>
<dbReference type="SUPFAM" id="SSF53187">
    <property type="entry name" value="Zn-dependent exopeptidases"/>
    <property type="match status" value="1"/>
</dbReference>
<dbReference type="InterPro" id="IPR048024">
    <property type="entry name" value="Fxna-like_M28_dom"/>
</dbReference>
<evidence type="ECO:0000256" key="1">
    <source>
        <dbReference type="ARBA" id="ARBA00001947"/>
    </source>
</evidence>
<keyword evidence="11" id="KW-0482">Metalloprotease</keyword>
<evidence type="ECO:0000256" key="9">
    <source>
        <dbReference type="ARBA" id="ARBA00022833"/>
    </source>
</evidence>
<keyword evidence="9" id="KW-0862">Zinc</keyword>
<dbReference type="Gene3D" id="3.40.630.10">
    <property type="entry name" value="Zn peptidases"/>
    <property type="match status" value="1"/>
</dbReference>
<keyword evidence="7" id="KW-0378">Hydrolase</keyword>
<name>B4NMI9_DROWI</name>
<dbReference type="PhylomeDB" id="B4NMI9"/>
<dbReference type="STRING" id="7260.B4NMI9"/>
<feature type="transmembrane region" description="Helical" evidence="15">
    <location>
        <begin position="421"/>
        <end position="444"/>
    </location>
</feature>
<dbReference type="GO" id="GO:0006508">
    <property type="term" value="P:proteolysis"/>
    <property type="evidence" value="ECO:0007669"/>
    <property type="project" value="UniProtKB-KW"/>
</dbReference>
<feature type="transmembrane region" description="Helical" evidence="15">
    <location>
        <begin position="38"/>
        <end position="60"/>
    </location>
</feature>
<evidence type="ECO:0000256" key="2">
    <source>
        <dbReference type="ARBA" id="ARBA00004477"/>
    </source>
</evidence>
<dbReference type="InParanoid" id="B4NMI9"/>
<dbReference type="KEGG" id="dwi:6652458"/>
<dbReference type="PANTHER" id="PTHR12147">
    <property type="entry name" value="METALLOPEPTIDASE M28 FAMILY MEMBER"/>
    <property type="match status" value="1"/>
</dbReference>
<dbReference type="OrthoDB" id="76293at2759"/>
<dbReference type="InterPro" id="IPR045175">
    <property type="entry name" value="M28_fam"/>
</dbReference>
<dbReference type="EMBL" id="CH964282">
    <property type="protein sequence ID" value="EDW85578.1"/>
    <property type="molecule type" value="Genomic_DNA"/>
</dbReference>
<evidence type="ECO:0000256" key="6">
    <source>
        <dbReference type="ARBA" id="ARBA00022723"/>
    </source>
</evidence>
<evidence type="ECO:0000256" key="3">
    <source>
        <dbReference type="ARBA" id="ARBA00010918"/>
    </source>
</evidence>
<keyword evidence="12 15" id="KW-0472">Membrane</keyword>
<evidence type="ECO:0000256" key="12">
    <source>
        <dbReference type="ARBA" id="ARBA00023136"/>
    </source>
</evidence>
<comment type="cofactor">
    <cofactor evidence="1">
        <name>Zn(2+)</name>
        <dbReference type="ChEBI" id="CHEBI:29105"/>
    </cofactor>
</comment>
<keyword evidence="6" id="KW-0479">Metal-binding</keyword>
<evidence type="ECO:0000259" key="16">
    <source>
        <dbReference type="Pfam" id="PF04389"/>
    </source>
</evidence>
<evidence type="ECO:0000256" key="10">
    <source>
        <dbReference type="ARBA" id="ARBA00022989"/>
    </source>
</evidence>
<sequence length="883" mass="100608">MGAQVDQSAIVEDNSSQLSTIINLKENKKQCFKWPLPWYYTPTFFAFWLALFFALVFPLFNNLPSAVKIYEESEKPGQFVAERAESNLLQLDLMGPKLAGYETNEVVVVQFLINEIEKIRLDMRSDIYEMELDVQQAYGSYLHWQMVNMYQGVQNVIVKLSSRHSNSSNYLLINSHYDSKPSSVGSGDAEFMITTMLEVLRQMSISEETFVHPIVFLFNGAEEQPLQGSHGFISSHKWSANCKAVLNLDSCGAGGRELLFQSGPNHPWLMRHYKKSVKHPFATTLAEEIFQADLIPSDTDFRIFRDFGPVPGLDMAGVSNGFVYHTKYDRFTAISNRALQNTGDNLLALVRSISNAEEMYDTEAYSEGHSVFFDFLGLFFIYYYESTGVALNMSFSLGGILVVCVSLWRMSRVSCENVSTLACEFGIFLLLAVFGFLLAFGFPLLISVLYDAGDRTMTYFSNSWLLIGIFICPSLIGLVLPTTLYLTLRTKEKICHAYRLQIAQHAHCVFLSALCIILTAASFRSAYLCMISLFFYFGSQVINLLSSLHDRGYFWALIVGACQIIPFLYFAYLFHALLIIIIPMTSRNGMSINPDLLVSLVCALGTVFAMGFLAQLVNIFRRPKCSIGFLSLIMFIFCMITVSDVGFPYRPKTNVMRLHFLEVHRWFYEYDGSLSLEDSGYYFDLQDRRLESPLRDSMDLTGFTRLDQDDCKTKMKCGMPCFNHRWCATVENARWLPRIEPVQLPGLPTLELLNKTVLANGFEVRYEFRLQGPPRMSLFVGPLAGVKMLNWSFLKGMLDNPAMYKPPYHVFIAFGIDHSPVNFFFQLNKENGNFAEPVFELGVSAHYMDDSHKRDDVTKAFLGSLPEFAHPMEWPTSYERYIF</sequence>
<dbReference type="GO" id="GO:0008235">
    <property type="term" value="F:metalloexopeptidase activity"/>
    <property type="evidence" value="ECO:0007669"/>
    <property type="project" value="InterPro"/>
</dbReference>
<dbReference type="OMA" id="SPVEFYF"/>
<evidence type="ECO:0000313" key="18">
    <source>
        <dbReference type="EMBL" id="EDW85578.1"/>
    </source>
</evidence>
<dbReference type="Pfam" id="PF22248">
    <property type="entry name" value="ERMP1_C"/>
    <property type="match status" value="1"/>
</dbReference>
<protein>
    <recommendedName>
        <fullName evidence="14">FXNA-like protease</fullName>
    </recommendedName>
</protein>
<dbReference type="InterPro" id="IPR053973">
    <property type="entry name" value="ERMP1-like_C"/>
</dbReference>
<keyword evidence="10 15" id="KW-1133">Transmembrane helix</keyword>
<dbReference type="Proteomes" id="UP000007798">
    <property type="component" value="Unassembled WGS sequence"/>
</dbReference>
<evidence type="ECO:0000256" key="15">
    <source>
        <dbReference type="SAM" id="Phobius"/>
    </source>
</evidence>
<comment type="similarity">
    <text evidence="3">Belongs to the peptidase M28 family.</text>
</comment>
<proteinExistence type="inferred from homology"/>
<comment type="subcellular location">
    <subcellularLocation>
        <location evidence="2">Endoplasmic reticulum membrane</location>
        <topology evidence="2">Multi-pass membrane protein</topology>
    </subcellularLocation>
</comment>
<dbReference type="AlphaFoldDB" id="B4NMI9"/>
<dbReference type="FunCoup" id="B4NMI9">
    <property type="interactions" value="515"/>
</dbReference>
<evidence type="ECO:0000256" key="13">
    <source>
        <dbReference type="ARBA" id="ARBA00023180"/>
    </source>
</evidence>
<dbReference type="PANTHER" id="PTHR12147:SF22">
    <property type="entry name" value="ENDOPLASMIC RETICULUM METALLOPEPTIDASE 1"/>
    <property type="match status" value="1"/>
</dbReference>
<evidence type="ECO:0000259" key="17">
    <source>
        <dbReference type="Pfam" id="PF22248"/>
    </source>
</evidence>
<dbReference type="GO" id="GO:0005789">
    <property type="term" value="C:endoplasmic reticulum membrane"/>
    <property type="evidence" value="ECO:0007669"/>
    <property type="project" value="UniProtKB-SubCell"/>
</dbReference>
<dbReference type="CDD" id="cd03875">
    <property type="entry name" value="M28_Fxna_like"/>
    <property type="match status" value="1"/>
</dbReference>
<feature type="transmembrane region" description="Helical" evidence="15">
    <location>
        <begin position="464"/>
        <end position="488"/>
    </location>
</feature>
<evidence type="ECO:0000313" key="19">
    <source>
        <dbReference type="Proteomes" id="UP000007798"/>
    </source>
</evidence>
<feature type="transmembrane region" description="Helical" evidence="15">
    <location>
        <begin position="626"/>
        <end position="647"/>
    </location>
</feature>
<evidence type="ECO:0000256" key="4">
    <source>
        <dbReference type="ARBA" id="ARBA00022670"/>
    </source>
</evidence>
<reference evidence="18 19" key="1">
    <citation type="journal article" date="2007" name="Nature">
        <title>Evolution of genes and genomes on the Drosophila phylogeny.</title>
        <authorList>
            <consortium name="Drosophila 12 Genomes Consortium"/>
            <person name="Clark A.G."/>
            <person name="Eisen M.B."/>
            <person name="Smith D.R."/>
            <person name="Bergman C.M."/>
            <person name="Oliver B."/>
            <person name="Markow T.A."/>
            <person name="Kaufman T.C."/>
            <person name="Kellis M."/>
            <person name="Gelbart W."/>
            <person name="Iyer V.N."/>
            <person name="Pollard D.A."/>
            <person name="Sackton T.B."/>
            <person name="Larracuente A.M."/>
            <person name="Singh N.D."/>
            <person name="Abad J.P."/>
            <person name="Abt D.N."/>
            <person name="Adryan B."/>
            <person name="Aguade M."/>
            <person name="Akashi H."/>
            <person name="Anderson W.W."/>
            <person name="Aquadro C.F."/>
            <person name="Ardell D.H."/>
            <person name="Arguello R."/>
            <person name="Artieri C.G."/>
            <person name="Barbash D.A."/>
            <person name="Barker D."/>
            <person name="Barsanti P."/>
            <person name="Batterham P."/>
            <person name="Batzoglou S."/>
            <person name="Begun D."/>
            <person name="Bhutkar A."/>
            <person name="Blanco E."/>
            <person name="Bosak S.A."/>
            <person name="Bradley R.K."/>
            <person name="Brand A.D."/>
            <person name="Brent M.R."/>
            <person name="Brooks A.N."/>
            <person name="Brown R.H."/>
            <person name="Butlin R.K."/>
            <person name="Caggese C."/>
            <person name="Calvi B.R."/>
            <person name="Bernardo de Carvalho A."/>
            <person name="Caspi A."/>
            <person name="Castrezana S."/>
            <person name="Celniker S.E."/>
            <person name="Chang J.L."/>
            <person name="Chapple C."/>
            <person name="Chatterji S."/>
            <person name="Chinwalla A."/>
            <person name="Civetta A."/>
            <person name="Clifton S.W."/>
            <person name="Comeron J.M."/>
            <person name="Costello J.C."/>
            <person name="Coyne J.A."/>
            <person name="Daub J."/>
            <person name="David R.G."/>
            <person name="Delcher A.L."/>
            <person name="Delehaunty K."/>
            <person name="Do C.B."/>
            <person name="Ebling H."/>
            <person name="Edwards K."/>
            <person name="Eickbush T."/>
            <person name="Evans J.D."/>
            <person name="Filipski A."/>
            <person name="Findeiss S."/>
            <person name="Freyhult E."/>
            <person name="Fulton L."/>
            <person name="Fulton R."/>
            <person name="Garcia A.C."/>
            <person name="Gardiner A."/>
            <person name="Garfield D.A."/>
            <person name="Garvin B.E."/>
            <person name="Gibson G."/>
            <person name="Gilbert D."/>
            <person name="Gnerre S."/>
            <person name="Godfrey J."/>
            <person name="Good R."/>
            <person name="Gotea V."/>
            <person name="Gravely B."/>
            <person name="Greenberg A.J."/>
            <person name="Griffiths-Jones S."/>
            <person name="Gross S."/>
            <person name="Guigo R."/>
            <person name="Gustafson E.A."/>
            <person name="Haerty W."/>
            <person name="Hahn M.W."/>
            <person name="Halligan D.L."/>
            <person name="Halpern A.L."/>
            <person name="Halter G.M."/>
            <person name="Han M.V."/>
            <person name="Heger A."/>
            <person name="Hillier L."/>
            <person name="Hinrichs A.S."/>
            <person name="Holmes I."/>
            <person name="Hoskins R.A."/>
            <person name="Hubisz M.J."/>
            <person name="Hultmark D."/>
            <person name="Huntley M.A."/>
            <person name="Jaffe D.B."/>
            <person name="Jagadeeshan S."/>
            <person name="Jeck W.R."/>
            <person name="Johnson J."/>
            <person name="Jones C.D."/>
            <person name="Jordan W.C."/>
            <person name="Karpen G.H."/>
            <person name="Kataoka E."/>
            <person name="Keightley P.D."/>
            <person name="Kheradpour P."/>
            <person name="Kirkness E.F."/>
            <person name="Koerich L.B."/>
            <person name="Kristiansen K."/>
            <person name="Kudrna D."/>
            <person name="Kulathinal R.J."/>
            <person name="Kumar S."/>
            <person name="Kwok R."/>
            <person name="Lander E."/>
            <person name="Langley C.H."/>
            <person name="Lapoint R."/>
            <person name="Lazzaro B.P."/>
            <person name="Lee S.J."/>
            <person name="Levesque L."/>
            <person name="Li R."/>
            <person name="Lin C.F."/>
            <person name="Lin M.F."/>
            <person name="Lindblad-Toh K."/>
            <person name="Llopart A."/>
            <person name="Long M."/>
            <person name="Low L."/>
            <person name="Lozovsky E."/>
            <person name="Lu J."/>
            <person name="Luo M."/>
            <person name="Machado C.A."/>
            <person name="Makalowski W."/>
            <person name="Marzo M."/>
            <person name="Matsuda M."/>
            <person name="Matzkin L."/>
            <person name="McAllister B."/>
            <person name="McBride C.S."/>
            <person name="McKernan B."/>
            <person name="McKernan K."/>
            <person name="Mendez-Lago M."/>
            <person name="Minx P."/>
            <person name="Mollenhauer M.U."/>
            <person name="Montooth K."/>
            <person name="Mount S.M."/>
            <person name="Mu X."/>
            <person name="Myers E."/>
            <person name="Negre B."/>
            <person name="Newfeld S."/>
            <person name="Nielsen R."/>
            <person name="Noor M.A."/>
            <person name="O'Grady P."/>
            <person name="Pachter L."/>
            <person name="Papaceit M."/>
            <person name="Parisi M.J."/>
            <person name="Parisi M."/>
            <person name="Parts L."/>
            <person name="Pedersen J.S."/>
            <person name="Pesole G."/>
            <person name="Phillippy A.M."/>
            <person name="Ponting C.P."/>
            <person name="Pop M."/>
            <person name="Porcelli D."/>
            <person name="Powell J.R."/>
            <person name="Prohaska S."/>
            <person name="Pruitt K."/>
            <person name="Puig M."/>
            <person name="Quesneville H."/>
            <person name="Ram K.R."/>
            <person name="Rand D."/>
            <person name="Rasmussen M.D."/>
            <person name="Reed L.K."/>
            <person name="Reenan R."/>
            <person name="Reily A."/>
            <person name="Remington K.A."/>
            <person name="Rieger T.T."/>
            <person name="Ritchie M.G."/>
            <person name="Robin C."/>
            <person name="Rogers Y.H."/>
            <person name="Rohde C."/>
            <person name="Rozas J."/>
            <person name="Rubenfield M.J."/>
            <person name="Ruiz A."/>
            <person name="Russo S."/>
            <person name="Salzberg S.L."/>
            <person name="Sanchez-Gracia A."/>
            <person name="Saranga D.J."/>
            <person name="Sato H."/>
            <person name="Schaeffer S.W."/>
            <person name="Schatz M.C."/>
            <person name="Schlenke T."/>
            <person name="Schwartz R."/>
            <person name="Segarra C."/>
            <person name="Singh R.S."/>
            <person name="Sirot L."/>
            <person name="Sirota M."/>
            <person name="Sisneros N.B."/>
            <person name="Smith C.D."/>
            <person name="Smith T.F."/>
            <person name="Spieth J."/>
            <person name="Stage D.E."/>
            <person name="Stark A."/>
            <person name="Stephan W."/>
            <person name="Strausberg R.L."/>
            <person name="Strempel S."/>
            <person name="Sturgill D."/>
            <person name="Sutton G."/>
            <person name="Sutton G.G."/>
            <person name="Tao W."/>
            <person name="Teichmann S."/>
            <person name="Tobari Y.N."/>
            <person name="Tomimura Y."/>
            <person name="Tsolas J.M."/>
            <person name="Valente V.L."/>
            <person name="Venter E."/>
            <person name="Venter J.C."/>
            <person name="Vicario S."/>
            <person name="Vieira F.G."/>
            <person name="Vilella A.J."/>
            <person name="Villasante A."/>
            <person name="Walenz B."/>
            <person name="Wang J."/>
            <person name="Wasserman M."/>
            <person name="Watts T."/>
            <person name="Wilson D."/>
            <person name="Wilson R.K."/>
            <person name="Wing R.A."/>
            <person name="Wolfner M.F."/>
            <person name="Wong A."/>
            <person name="Wong G.K."/>
            <person name="Wu C.I."/>
            <person name="Wu G."/>
            <person name="Yamamoto D."/>
            <person name="Yang H.P."/>
            <person name="Yang S.P."/>
            <person name="Yorke J.A."/>
            <person name="Yoshida K."/>
            <person name="Zdobnov E."/>
            <person name="Zhang P."/>
            <person name="Zhang Y."/>
            <person name="Zimin A.V."/>
            <person name="Baldwin J."/>
            <person name="Abdouelleil A."/>
            <person name="Abdulkadir J."/>
            <person name="Abebe A."/>
            <person name="Abera B."/>
            <person name="Abreu J."/>
            <person name="Acer S.C."/>
            <person name="Aftuck L."/>
            <person name="Alexander A."/>
            <person name="An P."/>
            <person name="Anderson E."/>
            <person name="Anderson S."/>
            <person name="Arachi H."/>
            <person name="Azer M."/>
            <person name="Bachantsang P."/>
            <person name="Barry A."/>
            <person name="Bayul T."/>
            <person name="Berlin A."/>
            <person name="Bessette D."/>
            <person name="Bloom T."/>
            <person name="Blye J."/>
            <person name="Boguslavskiy L."/>
            <person name="Bonnet C."/>
            <person name="Boukhgalter B."/>
            <person name="Bourzgui I."/>
            <person name="Brown A."/>
            <person name="Cahill P."/>
            <person name="Channer S."/>
            <person name="Cheshatsang Y."/>
            <person name="Chuda L."/>
            <person name="Citroen M."/>
            <person name="Collymore A."/>
            <person name="Cooke P."/>
            <person name="Costello M."/>
            <person name="D'Aco K."/>
            <person name="Daza R."/>
            <person name="De Haan G."/>
            <person name="DeGray S."/>
            <person name="DeMaso C."/>
            <person name="Dhargay N."/>
            <person name="Dooley K."/>
            <person name="Dooley E."/>
            <person name="Doricent M."/>
            <person name="Dorje P."/>
            <person name="Dorjee K."/>
            <person name="Dupes A."/>
            <person name="Elong R."/>
            <person name="Falk J."/>
            <person name="Farina A."/>
            <person name="Faro S."/>
            <person name="Ferguson D."/>
            <person name="Fisher S."/>
            <person name="Foley C.D."/>
            <person name="Franke A."/>
            <person name="Friedrich D."/>
            <person name="Gadbois L."/>
            <person name="Gearin G."/>
            <person name="Gearin C.R."/>
            <person name="Giannoukos G."/>
            <person name="Goode T."/>
            <person name="Graham J."/>
            <person name="Grandbois E."/>
            <person name="Grewal S."/>
            <person name="Gyaltsen K."/>
            <person name="Hafez N."/>
            <person name="Hagos B."/>
            <person name="Hall J."/>
            <person name="Henson C."/>
            <person name="Hollinger A."/>
            <person name="Honan T."/>
            <person name="Huard M.D."/>
            <person name="Hughes L."/>
            <person name="Hurhula B."/>
            <person name="Husby M.E."/>
            <person name="Kamat A."/>
            <person name="Kanga B."/>
            <person name="Kashin S."/>
            <person name="Khazanovich D."/>
            <person name="Kisner P."/>
            <person name="Lance K."/>
            <person name="Lara M."/>
            <person name="Lee W."/>
            <person name="Lennon N."/>
            <person name="Letendre F."/>
            <person name="LeVine R."/>
            <person name="Lipovsky A."/>
            <person name="Liu X."/>
            <person name="Liu J."/>
            <person name="Liu S."/>
            <person name="Lokyitsang T."/>
            <person name="Lokyitsang Y."/>
            <person name="Lubonja R."/>
            <person name="Lui A."/>
            <person name="MacDonald P."/>
            <person name="Magnisalis V."/>
            <person name="Maru K."/>
            <person name="Matthews C."/>
            <person name="McCusker W."/>
            <person name="McDonough S."/>
            <person name="Mehta T."/>
            <person name="Meldrim J."/>
            <person name="Meneus L."/>
            <person name="Mihai O."/>
            <person name="Mihalev A."/>
            <person name="Mihova T."/>
            <person name="Mittelman R."/>
            <person name="Mlenga V."/>
            <person name="Montmayeur A."/>
            <person name="Mulrain L."/>
            <person name="Navidi A."/>
            <person name="Naylor J."/>
            <person name="Negash T."/>
            <person name="Nguyen T."/>
            <person name="Nguyen N."/>
            <person name="Nicol R."/>
            <person name="Norbu C."/>
            <person name="Norbu N."/>
            <person name="Novod N."/>
            <person name="O'Neill B."/>
            <person name="Osman S."/>
            <person name="Markiewicz E."/>
            <person name="Oyono O.L."/>
            <person name="Patti C."/>
            <person name="Phunkhang P."/>
            <person name="Pierre F."/>
            <person name="Priest M."/>
            <person name="Raghuraman S."/>
            <person name="Rege F."/>
            <person name="Reyes R."/>
            <person name="Rise C."/>
            <person name="Rogov P."/>
            <person name="Ross K."/>
            <person name="Ryan E."/>
            <person name="Settipalli S."/>
            <person name="Shea T."/>
            <person name="Sherpa N."/>
            <person name="Shi L."/>
            <person name="Shih D."/>
            <person name="Sparrow T."/>
            <person name="Spaulding J."/>
            <person name="Stalker J."/>
            <person name="Stange-Thomann N."/>
            <person name="Stavropoulos S."/>
            <person name="Stone C."/>
            <person name="Strader C."/>
            <person name="Tesfaye S."/>
            <person name="Thomson T."/>
            <person name="Thoulutsang Y."/>
            <person name="Thoulutsang D."/>
            <person name="Topham K."/>
            <person name="Topping I."/>
            <person name="Tsamla T."/>
            <person name="Vassiliev H."/>
            <person name="Vo A."/>
            <person name="Wangchuk T."/>
            <person name="Wangdi T."/>
            <person name="Weiand M."/>
            <person name="Wilkinson J."/>
            <person name="Wilson A."/>
            <person name="Yadav S."/>
            <person name="Young G."/>
            <person name="Yu Q."/>
            <person name="Zembek L."/>
            <person name="Zhong D."/>
            <person name="Zimmer A."/>
            <person name="Zwirko Z."/>
            <person name="Jaffe D.B."/>
            <person name="Alvarez P."/>
            <person name="Brockman W."/>
            <person name="Butler J."/>
            <person name="Chin C."/>
            <person name="Gnerre S."/>
            <person name="Grabherr M."/>
            <person name="Kleber M."/>
            <person name="Mauceli E."/>
            <person name="MacCallum I."/>
        </authorList>
    </citation>
    <scope>NUCLEOTIDE SEQUENCE [LARGE SCALE GENOMIC DNA]</scope>
    <source>
        <strain evidence="19">Tucson 14030-0811.24</strain>
    </source>
</reference>
<keyword evidence="8" id="KW-0256">Endoplasmic reticulum</keyword>
<evidence type="ECO:0000256" key="11">
    <source>
        <dbReference type="ARBA" id="ARBA00023049"/>
    </source>
</evidence>
<evidence type="ECO:0000256" key="7">
    <source>
        <dbReference type="ARBA" id="ARBA00022801"/>
    </source>
</evidence>
<feature type="domain" description="Endoplasmic reticulum metallopeptidase 1-like C-terminal" evidence="17">
    <location>
        <begin position="653"/>
        <end position="881"/>
    </location>
</feature>
<dbReference type="HOGENOM" id="CLU_007536_2_0_1"/>
<evidence type="ECO:0000256" key="5">
    <source>
        <dbReference type="ARBA" id="ARBA00022692"/>
    </source>
</evidence>
<feature type="domain" description="Peptidase M28" evidence="16">
    <location>
        <begin position="155"/>
        <end position="350"/>
    </location>
</feature>
<feature type="transmembrane region" description="Helical" evidence="15">
    <location>
        <begin position="509"/>
        <end position="537"/>
    </location>
</feature>
<feature type="transmembrane region" description="Helical" evidence="15">
    <location>
        <begin position="390"/>
        <end position="409"/>
    </location>
</feature>
<keyword evidence="4" id="KW-0645">Protease</keyword>
<keyword evidence="5 15" id="KW-0812">Transmembrane</keyword>
<dbReference type="FunFam" id="3.40.630.10:FF:000008">
    <property type="entry name" value="Endoplasmic reticulum metallopeptidase 1"/>
    <property type="match status" value="1"/>
</dbReference>
<dbReference type="Pfam" id="PF04389">
    <property type="entry name" value="Peptidase_M28"/>
    <property type="match status" value="1"/>
</dbReference>
<dbReference type="eggNOG" id="KOG2194">
    <property type="taxonomic scope" value="Eukaryota"/>
</dbReference>
<accession>B4NMI9</accession>
<dbReference type="InterPro" id="IPR007484">
    <property type="entry name" value="Peptidase_M28"/>
</dbReference>